<comment type="caution">
    <text evidence="21">The sequence shown here is derived from an EMBL/GenBank/DDBJ whole genome shotgun (WGS) entry which is preliminary data.</text>
</comment>
<evidence type="ECO:0000256" key="12">
    <source>
        <dbReference type="ARBA" id="ARBA00023128"/>
    </source>
</evidence>
<gene>
    <name evidence="21" type="ORF">DPX16_12667</name>
</gene>
<evidence type="ECO:0000259" key="20">
    <source>
        <dbReference type="PROSITE" id="PS51194"/>
    </source>
</evidence>
<dbReference type="GO" id="GO:0016787">
    <property type="term" value="F:hydrolase activity"/>
    <property type="evidence" value="ECO:0007669"/>
    <property type="project" value="UniProtKB-KW"/>
</dbReference>
<dbReference type="PROSITE" id="PS51194">
    <property type="entry name" value="HELICASE_CTER"/>
    <property type="match status" value="1"/>
</dbReference>
<feature type="domain" description="Ig-like" evidence="18">
    <location>
        <begin position="171"/>
        <end position="259"/>
    </location>
</feature>
<keyword evidence="13" id="KW-1135">Mitochondrion nucleoid</keyword>
<dbReference type="SMART" id="SM00487">
    <property type="entry name" value="DEXDc"/>
    <property type="match status" value="1"/>
</dbReference>
<dbReference type="InterPro" id="IPR003599">
    <property type="entry name" value="Ig_sub"/>
</dbReference>
<dbReference type="PANTHER" id="PTHR18934:SF257">
    <property type="entry name" value="ATP-DEPENDENT RNA HELICASE DHX30"/>
    <property type="match status" value="1"/>
</dbReference>
<evidence type="ECO:0000256" key="4">
    <source>
        <dbReference type="ARBA" id="ARBA00012552"/>
    </source>
</evidence>
<dbReference type="GO" id="GO:0003724">
    <property type="term" value="F:RNA helicase activity"/>
    <property type="evidence" value="ECO:0007669"/>
    <property type="project" value="UniProtKB-EC"/>
</dbReference>
<reference evidence="21 22" key="1">
    <citation type="submission" date="2018-10" db="EMBL/GenBank/DDBJ databases">
        <title>Genome assembly for a Yunnan-Guizhou Plateau 3E fish, Anabarilius grahami (Regan), and its evolutionary and genetic applications.</title>
        <authorList>
            <person name="Jiang W."/>
        </authorList>
    </citation>
    <scope>NUCLEOTIDE SEQUENCE [LARGE SCALE GENOMIC DNA]</scope>
    <source>
        <strain evidence="21">AG-KIZ</strain>
        <tissue evidence="21">Muscle</tissue>
    </source>
</reference>
<dbReference type="InterPro" id="IPR056755">
    <property type="entry name" value="DSRM_2"/>
</dbReference>
<evidence type="ECO:0000313" key="21">
    <source>
        <dbReference type="EMBL" id="ROL46774.1"/>
    </source>
</evidence>
<keyword evidence="11" id="KW-0694">RNA-binding</keyword>
<sequence length="1306" mass="145813">MSHEPHFDKRYSSSSECGEVLNAQITSVFRDCLELRRPMCFKTIFILYLLVGVFGAETDTETVSVMVGDSVTLDTDIETIKRNDDIVWMFGPDSPDTLIAEIIKWSYMFSVYVNEQVPFKDSLQLDHHTGSLTIKNIRYEHSGVYKLTIINNIKTSHKSFSVKVYAPLPTPIISSVSVQNSTASERSLGPACALMCFVKNVTRATLSLYKGNDLVSSVSGSDFSSDLSLPLDMEYHDENTYSCVVSNPFSNHTTLLNVTELCQPPSGRPDLLREFPQPKNLLHATLSKSLGLSDLSQYIQYSCTDGEVKRATVTLHWPMRMEAEGFGSRKLEAERQAAAAALCKLRELGVLGQGKQPSVTSKTRQKGRQTSVWEDEEDDVSVREHLEPFQKKTLKERAQGPIEVDPTVTEALSIFPKPRALLGSVIQVATSSSRVRDLLQYRTTGGKVKTCELTLHWPEEITFTAHGRRRLEAESKAAALACLRFKELKLLDEQNNPLTHARYHQEEVREAGERHRRPCRIEIPKDIEQRIQDYLSKYPVEAEVQKLWDEEEQLSVQSSSISTDDDDDDDDLITDAITNKPYRTLRPEEADSLSDHLLSLWMGAGPGRRVELPVDSYKQSVLAAVKSSQVVVIAGETGCGKTTRIPLFLLEGCVRSGEGAKCNILVTQPRRISAVSVAHRVAQEMGPALRHCVRLESRPPERSGGALLFLTVGVLLRKLQSNPSLQGISHVVVDEVHERDVNTDLLLALLLSVLKENPELRVVLMSATGDTQRLSQYFGGCPVVRVPGFMHPVQARYLEEVMTEMGRPLLEKSKEKRNGLEEKDVAPDLDLVADVIDRIHRYGEPGAVLCFLPGWQDIKVVQQKLEEKAAYRSGSQMILPLHSSMAVTEQQAVFQHPPKGLRKIVLATNIAETSITIDDIVHVVDAGSQKEQNYDPRTKVSGLNTVWISQANVTQRRGRAGRCQPGHAYHLFPRKQLDSMGTFPIPEILRTPLESVVIQAKIHCPDSKAVDFLSQVLDSPDRQAVKVAVKNLMEIGVLDGSENLTPLGQRVACMSCDPRLGKVLVLSALFSCVLPILSVAACLTRDPFYNSMQNRALVSKAKTALSGSSCSDYLVFSRVVQSWKEQQGKERKQEFLDKYTLSGASLRFIHESTPVLLHRSSVNRGNQNLQSRWLTFFSAMKSNSQVFIRDSSVVHPLALLLLTECDLSERVLGDRVEVALPGHTLIRWEFSPHVWELLWDLRTSLQAMIHRNLRPSECESNSSLDSWKDSELIGLLVDLLNNADSEASSDQDDFNNSTDNVKADGF</sequence>
<evidence type="ECO:0000256" key="3">
    <source>
        <dbReference type="ARBA" id="ARBA00008792"/>
    </source>
</evidence>
<dbReference type="GO" id="GO:0005524">
    <property type="term" value="F:ATP binding"/>
    <property type="evidence" value="ECO:0007669"/>
    <property type="project" value="UniProtKB-KW"/>
</dbReference>
<dbReference type="Pfam" id="PF00271">
    <property type="entry name" value="Helicase_C"/>
    <property type="match status" value="1"/>
</dbReference>
<dbReference type="GO" id="GO:0003678">
    <property type="term" value="F:DNA helicase activity"/>
    <property type="evidence" value="ECO:0007669"/>
    <property type="project" value="TreeGrafter"/>
</dbReference>
<dbReference type="Proteomes" id="UP000281406">
    <property type="component" value="Unassembled WGS sequence"/>
</dbReference>
<dbReference type="GO" id="GO:0042645">
    <property type="term" value="C:mitochondrial nucleoid"/>
    <property type="evidence" value="ECO:0007669"/>
    <property type="project" value="UniProtKB-SubCell"/>
</dbReference>
<dbReference type="CDD" id="cd18791">
    <property type="entry name" value="SF2_C_RHA"/>
    <property type="match status" value="1"/>
</dbReference>
<feature type="domain" description="Helicase C-terminal" evidence="20">
    <location>
        <begin position="834"/>
        <end position="1004"/>
    </location>
</feature>
<dbReference type="GO" id="GO:0002151">
    <property type="term" value="F:G-quadruplex RNA binding"/>
    <property type="evidence" value="ECO:0007669"/>
    <property type="project" value="TreeGrafter"/>
</dbReference>
<dbReference type="EMBL" id="RJVU01037189">
    <property type="protein sequence ID" value="ROL46774.1"/>
    <property type="molecule type" value="Genomic_DNA"/>
</dbReference>
<keyword evidence="9 21" id="KW-0347">Helicase</keyword>
<evidence type="ECO:0000256" key="14">
    <source>
        <dbReference type="ARBA" id="ARBA00039388"/>
    </source>
</evidence>
<dbReference type="InterPro" id="IPR007110">
    <property type="entry name" value="Ig-like_dom"/>
</dbReference>
<dbReference type="Gene3D" id="3.40.50.300">
    <property type="entry name" value="P-loop containing nucleotide triphosphate hydrolases"/>
    <property type="match status" value="2"/>
</dbReference>
<dbReference type="FunFam" id="3.30.160.20:FF:000017">
    <property type="entry name" value="ATP-dependent RNA helicase DHX30 isoform X1"/>
    <property type="match status" value="2"/>
</dbReference>
<dbReference type="PROSITE" id="PS50835">
    <property type="entry name" value="IG_LIKE"/>
    <property type="match status" value="1"/>
</dbReference>
<dbReference type="InterPro" id="IPR013106">
    <property type="entry name" value="Ig_V-set"/>
</dbReference>
<dbReference type="EC" id="3.6.4.13" evidence="4"/>
<evidence type="ECO:0000256" key="7">
    <source>
        <dbReference type="ARBA" id="ARBA00022741"/>
    </source>
</evidence>
<dbReference type="PROSITE" id="PS51192">
    <property type="entry name" value="HELICASE_ATP_BIND_1"/>
    <property type="match status" value="1"/>
</dbReference>
<dbReference type="Pfam" id="PF07717">
    <property type="entry name" value="OB_NTP_bind"/>
    <property type="match status" value="1"/>
</dbReference>
<dbReference type="InterPro" id="IPR007502">
    <property type="entry name" value="Helicase-assoc_dom"/>
</dbReference>
<dbReference type="GO" id="GO:0005634">
    <property type="term" value="C:nucleus"/>
    <property type="evidence" value="ECO:0007669"/>
    <property type="project" value="TreeGrafter"/>
</dbReference>
<evidence type="ECO:0000256" key="17">
    <source>
        <dbReference type="SAM" id="MobiDB-lite"/>
    </source>
</evidence>
<keyword evidence="12" id="KW-0496">Mitochondrion</keyword>
<keyword evidence="7" id="KW-0547">Nucleotide-binding</keyword>
<comment type="catalytic activity">
    <reaction evidence="16">
        <text>ATP + H2O = ADP + phosphate + H(+)</text>
        <dbReference type="Rhea" id="RHEA:13065"/>
        <dbReference type="ChEBI" id="CHEBI:15377"/>
        <dbReference type="ChEBI" id="CHEBI:15378"/>
        <dbReference type="ChEBI" id="CHEBI:30616"/>
        <dbReference type="ChEBI" id="CHEBI:43474"/>
        <dbReference type="ChEBI" id="CHEBI:456216"/>
        <dbReference type="EC" id="3.6.4.13"/>
    </reaction>
</comment>
<evidence type="ECO:0000256" key="15">
    <source>
        <dbReference type="ARBA" id="ARBA00042917"/>
    </source>
</evidence>
<evidence type="ECO:0000256" key="16">
    <source>
        <dbReference type="ARBA" id="ARBA00047984"/>
    </source>
</evidence>
<dbReference type="InterPro" id="IPR036179">
    <property type="entry name" value="Ig-like_dom_sf"/>
</dbReference>
<evidence type="ECO:0000256" key="1">
    <source>
        <dbReference type="ARBA" id="ARBA00004436"/>
    </source>
</evidence>
<evidence type="ECO:0000256" key="11">
    <source>
        <dbReference type="ARBA" id="ARBA00022884"/>
    </source>
</evidence>
<dbReference type="InterPro" id="IPR011709">
    <property type="entry name" value="DEAD-box_helicase_OB_fold"/>
</dbReference>
<dbReference type="PANTHER" id="PTHR18934">
    <property type="entry name" value="ATP-DEPENDENT RNA HELICASE"/>
    <property type="match status" value="1"/>
</dbReference>
<feature type="region of interest" description="Disordered" evidence="17">
    <location>
        <begin position="354"/>
        <end position="377"/>
    </location>
</feature>
<organism evidence="21 22">
    <name type="scientific">Anabarilius grahami</name>
    <name type="common">Kanglang fish</name>
    <name type="synonym">Barilius grahami</name>
    <dbReference type="NCBI Taxonomy" id="495550"/>
    <lineage>
        <taxon>Eukaryota</taxon>
        <taxon>Metazoa</taxon>
        <taxon>Chordata</taxon>
        <taxon>Craniata</taxon>
        <taxon>Vertebrata</taxon>
        <taxon>Euteleostomi</taxon>
        <taxon>Actinopterygii</taxon>
        <taxon>Neopterygii</taxon>
        <taxon>Teleostei</taxon>
        <taxon>Ostariophysi</taxon>
        <taxon>Cypriniformes</taxon>
        <taxon>Xenocyprididae</taxon>
        <taxon>Xenocypridinae</taxon>
        <taxon>Xenocypridinae incertae sedis</taxon>
        <taxon>Anabarilius</taxon>
    </lineage>
</organism>
<protein>
    <recommendedName>
        <fullName evidence="14">ATP-dependent RNA helicase DHX30</fullName>
        <ecNumber evidence="4">3.6.4.13</ecNumber>
    </recommendedName>
    <alternativeName>
        <fullName evidence="15">DEAH box protein 30</fullName>
    </alternativeName>
</protein>
<name>A0A3N0YKU6_ANAGA</name>
<dbReference type="Pfam" id="PF00270">
    <property type="entry name" value="DEAD"/>
    <property type="match status" value="1"/>
</dbReference>
<evidence type="ECO:0000256" key="13">
    <source>
        <dbReference type="ARBA" id="ARBA00023271"/>
    </source>
</evidence>
<feature type="region of interest" description="Disordered" evidence="17">
    <location>
        <begin position="1285"/>
        <end position="1306"/>
    </location>
</feature>
<evidence type="ECO:0000256" key="8">
    <source>
        <dbReference type="ARBA" id="ARBA00022801"/>
    </source>
</evidence>
<keyword evidence="5" id="KW-0963">Cytoplasm</keyword>
<evidence type="ECO:0000256" key="9">
    <source>
        <dbReference type="ARBA" id="ARBA00022806"/>
    </source>
</evidence>
<dbReference type="SMART" id="SM00847">
    <property type="entry name" value="HA2"/>
    <property type="match status" value="1"/>
</dbReference>
<evidence type="ECO:0000256" key="5">
    <source>
        <dbReference type="ARBA" id="ARBA00022490"/>
    </source>
</evidence>
<evidence type="ECO:0000313" key="22">
    <source>
        <dbReference type="Proteomes" id="UP000281406"/>
    </source>
</evidence>
<keyword evidence="22" id="KW-1185">Reference proteome</keyword>
<dbReference type="InterPro" id="IPR014001">
    <property type="entry name" value="Helicase_ATP-bd"/>
</dbReference>
<dbReference type="SMART" id="SM00490">
    <property type="entry name" value="HELICc"/>
    <property type="match status" value="1"/>
</dbReference>
<comment type="subcellular location">
    <subcellularLocation>
        <location evidence="2">Cytoplasm</location>
    </subcellularLocation>
    <subcellularLocation>
        <location evidence="1">Mitochondrion matrix</location>
        <location evidence="1">Mitochondrion nucleoid</location>
    </subcellularLocation>
</comment>
<dbReference type="FunFam" id="3.40.50.300:FF:000375">
    <property type="entry name" value="Putative ATP-dependent RNA helicase DHX30"/>
    <property type="match status" value="1"/>
</dbReference>
<evidence type="ECO:0000259" key="19">
    <source>
        <dbReference type="PROSITE" id="PS51192"/>
    </source>
</evidence>
<dbReference type="OrthoDB" id="3363059at2759"/>
<evidence type="ECO:0000256" key="10">
    <source>
        <dbReference type="ARBA" id="ARBA00022840"/>
    </source>
</evidence>
<dbReference type="Pfam" id="PF07686">
    <property type="entry name" value="V-set"/>
    <property type="match status" value="1"/>
</dbReference>
<dbReference type="Pfam" id="PF21010">
    <property type="entry name" value="HA2_C"/>
    <property type="match status" value="1"/>
</dbReference>
<dbReference type="SUPFAM" id="SSF52540">
    <property type="entry name" value="P-loop containing nucleoside triphosphate hydrolases"/>
    <property type="match status" value="1"/>
</dbReference>
<dbReference type="InterPro" id="IPR002464">
    <property type="entry name" value="DNA/RNA_helicase_DEAH_CS"/>
</dbReference>
<accession>A0A3N0YKU6</accession>
<evidence type="ECO:0000256" key="6">
    <source>
        <dbReference type="ARBA" id="ARBA00022517"/>
    </source>
</evidence>
<dbReference type="Gene3D" id="3.30.160.20">
    <property type="match status" value="2"/>
</dbReference>
<dbReference type="InterPro" id="IPR027417">
    <property type="entry name" value="P-loop_NTPase"/>
</dbReference>
<dbReference type="InterPro" id="IPR011545">
    <property type="entry name" value="DEAD/DEAH_box_helicase_dom"/>
</dbReference>
<proteinExistence type="inferred from homology"/>
<dbReference type="InterPro" id="IPR013783">
    <property type="entry name" value="Ig-like_fold"/>
</dbReference>
<keyword evidence="6" id="KW-0690">Ribosome biogenesis</keyword>
<dbReference type="SUPFAM" id="SSF48726">
    <property type="entry name" value="Immunoglobulin"/>
    <property type="match status" value="2"/>
</dbReference>
<evidence type="ECO:0000259" key="18">
    <source>
        <dbReference type="PROSITE" id="PS50835"/>
    </source>
</evidence>
<dbReference type="GO" id="GO:0042254">
    <property type="term" value="P:ribosome biogenesis"/>
    <property type="evidence" value="ECO:0007669"/>
    <property type="project" value="UniProtKB-KW"/>
</dbReference>
<evidence type="ECO:0000256" key="2">
    <source>
        <dbReference type="ARBA" id="ARBA00004496"/>
    </source>
</evidence>
<keyword evidence="8" id="KW-0378">Hydrolase</keyword>
<dbReference type="FunFam" id="3.40.50.300:FF:000414">
    <property type="entry name" value="ATP-dependent RNA helicase DHX30 isoform X1"/>
    <property type="match status" value="1"/>
</dbReference>
<dbReference type="Pfam" id="PF24995">
    <property type="entry name" value="DSRM_2"/>
    <property type="match status" value="1"/>
</dbReference>
<feature type="domain" description="Helicase ATP-binding" evidence="19">
    <location>
        <begin position="622"/>
        <end position="787"/>
    </location>
</feature>
<dbReference type="SMART" id="SM00409">
    <property type="entry name" value="IG"/>
    <property type="match status" value="1"/>
</dbReference>
<dbReference type="InterPro" id="IPR001650">
    <property type="entry name" value="Helicase_C-like"/>
</dbReference>
<keyword evidence="10" id="KW-0067">ATP-binding</keyword>
<dbReference type="Gene3D" id="1.20.120.1080">
    <property type="match status" value="1"/>
</dbReference>
<dbReference type="PROSITE" id="PS00690">
    <property type="entry name" value="DEAH_ATP_HELICASE"/>
    <property type="match status" value="1"/>
</dbReference>
<dbReference type="Gene3D" id="2.60.40.10">
    <property type="entry name" value="Immunoglobulins"/>
    <property type="match status" value="2"/>
</dbReference>
<feature type="compositionally biased region" description="Polar residues" evidence="17">
    <location>
        <begin position="355"/>
        <end position="372"/>
    </location>
</feature>
<comment type="similarity">
    <text evidence="3">Belongs to the DEAD box helicase family. DEAH subfamily.</text>
</comment>